<feature type="domain" description="HTH tetR-type" evidence="3">
    <location>
        <begin position="7"/>
        <end position="67"/>
    </location>
</feature>
<keyword evidence="5" id="KW-1185">Reference proteome</keyword>
<evidence type="ECO:0000256" key="2">
    <source>
        <dbReference type="PROSITE-ProRule" id="PRU00335"/>
    </source>
</evidence>
<dbReference type="PROSITE" id="PS50977">
    <property type="entry name" value="HTH_TETR_2"/>
    <property type="match status" value="1"/>
</dbReference>
<proteinExistence type="predicted"/>
<dbReference type="Gene3D" id="1.10.357.10">
    <property type="entry name" value="Tetracycline Repressor, domain 2"/>
    <property type="match status" value="1"/>
</dbReference>
<gene>
    <name evidence="4" type="ORF">MNQ99_04780</name>
</gene>
<sequence length="196" mass="21371">MARPQNPQRKPQLLEDILHYLQDKNLAELSFRPLAEALGISSYMLVYHFGHREQLLEEIVHRVQAQLSAPSPEQLAGLDAPALRQLLVQIWERSQTPQSRVLQRLAFEAAILQAAGAQSAPDGGSLRPPGFSLWREAVAGWLSVRGANEQKAAAEGTLFAAGLCGLWFGQVAAAEPPEGSTAAFHLLLERLLQAAP</sequence>
<evidence type="ECO:0000256" key="1">
    <source>
        <dbReference type="ARBA" id="ARBA00023125"/>
    </source>
</evidence>
<dbReference type="InterPro" id="IPR009057">
    <property type="entry name" value="Homeodomain-like_sf"/>
</dbReference>
<dbReference type="EMBL" id="CP093326">
    <property type="protein sequence ID" value="UNK46677.1"/>
    <property type="molecule type" value="Genomic_DNA"/>
</dbReference>
<evidence type="ECO:0000313" key="5">
    <source>
        <dbReference type="Proteomes" id="UP000829069"/>
    </source>
</evidence>
<evidence type="ECO:0000313" key="4">
    <source>
        <dbReference type="EMBL" id="UNK46677.1"/>
    </source>
</evidence>
<dbReference type="Proteomes" id="UP000829069">
    <property type="component" value="Chromosome"/>
</dbReference>
<organism evidence="4 5">
    <name type="scientific">Arthrobacter sulfonylureivorans</name>
    <dbReference type="NCBI Taxonomy" id="2486855"/>
    <lineage>
        <taxon>Bacteria</taxon>
        <taxon>Bacillati</taxon>
        <taxon>Actinomycetota</taxon>
        <taxon>Actinomycetes</taxon>
        <taxon>Micrococcales</taxon>
        <taxon>Micrococcaceae</taxon>
        <taxon>Arthrobacter</taxon>
    </lineage>
</organism>
<dbReference type="InterPro" id="IPR001647">
    <property type="entry name" value="HTH_TetR"/>
</dbReference>
<accession>A0ABY3W8J7</accession>
<name>A0ABY3W8J7_9MICC</name>
<keyword evidence="1 2" id="KW-0238">DNA-binding</keyword>
<dbReference type="RefSeq" id="WP_241914635.1">
    <property type="nucleotide sequence ID" value="NZ_CP093326.1"/>
</dbReference>
<dbReference type="SUPFAM" id="SSF46689">
    <property type="entry name" value="Homeodomain-like"/>
    <property type="match status" value="1"/>
</dbReference>
<protein>
    <submittedName>
        <fullName evidence="4">TetR/AcrR family transcriptional regulator</fullName>
    </submittedName>
</protein>
<evidence type="ECO:0000259" key="3">
    <source>
        <dbReference type="PROSITE" id="PS50977"/>
    </source>
</evidence>
<feature type="DNA-binding region" description="H-T-H motif" evidence="2">
    <location>
        <begin position="30"/>
        <end position="49"/>
    </location>
</feature>
<reference evidence="4 5" key="1">
    <citation type="submission" date="2022-03" db="EMBL/GenBank/DDBJ databases">
        <title>Isotopic signatures of nitrous oxide derived from detoxification processes.</title>
        <authorList>
            <person name="Behrendt U."/>
            <person name="Buchen C."/>
            <person name="Well R."/>
            <person name="Ulrich A."/>
            <person name="Rohe L."/>
            <person name="Kolb S."/>
            <person name="Schloter M."/>
            <person name="Horn M.A."/>
            <person name="Augustin J."/>
        </authorList>
    </citation>
    <scope>NUCLEOTIDE SEQUENCE [LARGE SCALE GENOMIC DNA]</scope>
    <source>
        <strain evidence="4 5">S4-C24</strain>
    </source>
</reference>